<reference evidence="9" key="1">
    <citation type="submission" date="2021-10" db="EMBL/GenBank/DDBJ databases">
        <title>Melipona bicolor Genome sequencing and assembly.</title>
        <authorList>
            <person name="Araujo N.S."/>
            <person name="Arias M.C."/>
        </authorList>
    </citation>
    <scope>NUCLEOTIDE SEQUENCE</scope>
    <source>
        <strain evidence="9">USP_2M_L1-L4_2017</strain>
        <tissue evidence="9">Whole body</tissue>
    </source>
</reference>
<dbReference type="PANTHER" id="PTHR21502">
    <property type="entry name" value="ZINC FINGER PROTEIN DZIP1"/>
    <property type="match status" value="1"/>
</dbReference>
<evidence type="ECO:0000313" key="9">
    <source>
        <dbReference type="EMBL" id="KAK1125772.1"/>
    </source>
</evidence>
<keyword evidence="4 7" id="KW-0175">Coiled coil</keyword>
<evidence type="ECO:0000256" key="7">
    <source>
        <dbReference type="SAM" id="Coils"/>
    </source>
</evidence>
<protein>
    <recommendedName>
        <fullName evidence="8">C2H2-type domain-containing protein</fullName>
    </recommendedName>
</protein>
<evidence type="ECO:0000256" key="5">
    <source>
        <dbReference type="ARBA" id="ARBA00023212"/>
    </source>
</evidence>
<dbReference type="Pfam" id="PF13815">
    <property type="entry name" value="Dzip-like_N"/>
    <property type="match status" value="1"/>
</dbReference>
<feature type="domain" description="C2H2-type" evidence="8">
    <location>
        <begin position="132"/>
        <end position="153"/>
    </location>
</feature>
<dbReference type="Proteomes" id="UP001177670">
    <property type="component" value="Unassembled WGS sequence"/>
</dbReference>
<evidence type="ECO:0000256" key="3">
    <source>
        <dbReference type="ARBA" id="ARBA00009131"/>
    </source>
</evidence>
<sequence length="257" mass="30559">MCLILSLILGNIDIDRIIRERDFHSIDDNIINVIDYCLESEYDVKILDPNFVKLFCLAQLAVEYLLYCKQYLDHSVMILKEELKSKIEENVKLKKEIAALEEVVKHMKEKTKERSRLIETKIRDSNGEIYKCAHCLKSFITPKFVSAHIIRRHVCASDLYMPASPIHEHCHSETEKLHNEIKNLKERLNETDKVIKNESERFSEKKLLSYDKRQAENENESFKYENKSKDHLDYKRYQEEIKNLRTMLFDEINVCTK</sequence>
<evidence type="ECO:0000256" key="6">
    <source>
        <dbReference type="ARBA" id="ARBA00023273"/>
    </source>
</evidence>
<dbReference type="GO" id="GO:0060271">
    <property type="term" value="P:cilium assembly"/>
    <property type="evidence" value="ECO:0007669"/>
    <property type="project" value="TreeGrafter"/>
</dbReference>
<feature type="coiled-coil region" evidence="7">
    <location>
        <begin position="76"/>
        <end position="110"/>
    </location>
</feature>
<dbReference type="PROSITE" id="PS00028">
    <property type="entry name" value="ZINC_FINGER_C2H2_1"/>
    <property type="match status" value="1"/>
</dbReference>
<dbReference type="GO" id="GO:0036064">
    <property type="term" value="C:ciliary basal body"/>
    <property type="evidence" value="ECO:0007669"/>
    <property type="project" value="TreeGrafter"/>
</dbReference>
<dbReference type="GO" id="GO:0005814">
    <property type="term" value="C:centriole"/>
    <property type="evidence" value="ECO:0007669"/>
    <property type="project" value="UniProtKB-SubCell"/>
</dbReference>
<dbReference type="InterPro" id="IPR051241">
    <property type="entry name" value="DZIP_RILPL"/>
</dbReference>
<keyword evidence="5" id="KW-0963">Cytoplasm</keyword>
<gene>
    <name evidence="9" type="ORF">K0M31_005316</name>
</gene>
<dbReference type="InterPro" id="IPR013087">
    <property type="entry name" value="Znf_C2H2_type"/>
</dbReference>
<keyword evidence="5" id="KW-0206">Cytoskeleton</keyword>
<comment type="subcellular location">
    <subcellularLocation>
        <location evidence="2">Cytoplasm</location>
        <location evidence="2">Cytoskeleton</location>
        <location evidence="2">Cilium basal body</location>
    </subcellularLocation>
    <subcellularLocation>
        <location evidence="1">Cytoplasm</location>
        <location evidence="1">Cytoskeleton</location>
        <location evidence="1">Microtubule organizing center</location>
        <location evidence="1">Centrosome</location>
        <location evidence="1">Centriole</location>
    </subcellularLocation>
</comment>
<dbReference type="GO" id="GO:0005737">
    <property type="term" value="C:cytoplasm"/>
    <property type="evidence" value="ECO:0007669"/>
    <property type="project" value="TreeGrafter"/>
</dbReference>
<proteinExistence type="inferred from homology"/>
<dbReference type="PANTHER" id="PTHR21502:SF3">
    <property type="entry name" value="CILIUM ASSEMBLY PROTEIN DZIP1L"/>
    <property type="match status" value="1"/>
</dbReference>
<organism evidence="9 10">
    <name type="scientific">Melipona bicolor</name>
    <dbReference type="NCBI Taxonomy" id="60889"/>
    <lineage>
        <taxon>Eukaryota</taxon>
        <taxon>Metazoa</taxon>
        <taxon>Ecdysozoa</taxon>
        <taxon>Arthropoda</taxon>
        <taxon>Hexapoda</taxon>
        <taxon>Insecta</taxon>
        <taxon>Pterygota</taxon>
        <taxon>Neoptera</taxon>
        <taxon>Endopterygota</taxon>
        <taxon>Hymenoptera</taxon>
        <taxon>Apocrita</taxon>
        <taxon>Aculeata</taxon>
        <taxon>Apoidea</taxon>
        <taxon>Anthophila</taxon>
        <taxon>Apidae</taxon>
        <taxon>Melipona</taxon>
    </lineage>
</organism>
<feature type="coiled-coil region" evidence="7">
    <location>
        <begin position="167"/>
        <end position="201"/>
    </location>
</feature>
<dbReference type="AlphaFoldDB" id="A0AA40FVI9"/>
<evidence type="ECO:0000256" key="4">
    <source>
        <dbReference type="ARBA" id="ARBA00023054"/>
    </source>
</evidence>
<dbReference type="GO" id="GO:0008270">
    <property type="term" value="F:zinc ion binding"/>
    <property type="evidence" value="ECO:0007669"/>
    <property type="project" value="UniProtKB-KW"/>
</dbReference>
<accession>A0AA40FVI9</accession>
<evidence type="ECO:0000256" key="2">
    <source>
        <dbReference type="ARBA" id="ARBA00004120"/>
    </source>
</evidence>
<keyword evidence="6" id="KW-0966">Cell projection</keyword>
<evidence type="ECO:0000256" key="1">
    <source>
        <dbReference type="ARBA" id="ARBA00004114"/>
    </source>
</evidence>
<evidence type="ECO:0000259" key="8">
    <source>
        <dbReference type="PROSITE" id="PS00028"/>
    </source>
</evidence>
<dbReference type="EMBL" id="JAHYIQ010000015">
    <property type="protein sequence ID" value="KAK1125772.1"/>
    <property type="molecule type" value="Genomic_DNA"/>
</dbReference>
<comment type="caution">
    <text evidence="9">The sequence shown here is derived from an EMBL/GenBank/DDBJ whole genome shotgun (WGS) entry which is preliminary data.</text>
</comment>
<evidence type="ECO:0000313" key="10">
    <source>
        <dbReference type="Proteomes" id="UP001177670"/>
    </source>
</evidence>
<keyword evidence="10" id="KW-1185">Reference proteome</keyword>
<name>A0AA40FVI9_9HYME</name>
<comment type="similarity">
    <text evidence="3">Belongs to the DZIP C2H2-type zinc-finger protein family.</text>
</comment>
<dbReference type="InterPro" id="IPR032714">
    <property type="entry name" value="DZIP1_N"/>
</dbReference>